<dbReference type="InterPro" id="IPR016181">
    <property type="entry name" value="Acyl_CoA_acyltransferase"/>
</dbReference>
<feature type="domain" description="N-acetyltransferase" evidence="2">
    <location>
        <begin position="57"/>
        <end position="125"/>
    </location>
</feature>
<protein>
    <recommendedName>
        <fullName evidence="2">N-acetyltransferase domain-containing protein</fullName>
    </recommendedName>
</protein>
<organism evidence="3 4">
    <name type="scientific">Parathielavia hyrcaniae</name>
    <dbReference type="NCBI Taxonomy" id="113614"/>
    <lineage>
        <taxon>Eukaryota</taxon>
        <taxon>Fungi</taxon>
        <taxon>Dikarya</taxon>
        <taxon>Ascomycota</taxon>
        <taxon>Pezizomycotina</taxon>
        <taxon>Sordariomycetes</taxon>
        <taxon>Sordariomycetidae</taxon>
        <taxon>Sordariales</taxon>
        <taxon>Chaetomiaceae</taxon>
        <taxon>Parathielavia</taxon>
    </lineage>
</organism>
<dbReference type="SUPFAM" id="SSF55729">
    <property type="entry name" value="Acyl-CoA N-acyltransferases (Nat)"/>
    <property type="match status" value="1"/>
</dbReference>
<dbReference type="PANTHER" id="PTHR42791:SF1">
    <property type="entry name" value="N-ACETYLTRANSFERASE DOMAIN-CONTAINING PROTEIN"/>
    <property type="match status" value="1"/>
</dbReference>
<dbReference type="AlphaFoldDB" id="A0AAN6PQD4"/>
<evidence type="ECO:0000259" key="2">
    <source>
        <dbReference type="PROSITE" id="PS51186"/>
    </source>
</evidence>
<dbReference type="PANTHER" id="PTHR42791">
    <property type="entry name" value="GNAT FAMILY ACETYLTRANSFERASE"/>
    <property type="match status" value="1"/>
</dbReference>
<accession>A0AAN6PQD4</accession>
<feature type="region of interest" description="Disordered" evidence="1">
    <location>
        <begin position="7"/>
        <end position="29"/>
    </location>
</feature>
<dbReference type="GO" id="GO:0016747">
    <property type="term" value="F:acyltransferase activity, transferring groups other than amino-acyl groups"/>
    <property type="evidence" value="ECO:0007669"/>
    <property type="project" value="InterPro"/>
</dbReference>
<dbReference type="Gene3D" id="3.40.630.30">
    <property type="match status" value="1"/>
</dbReference>
<reference evidence="3" key="1">
    <citation type="journal article" date="2023" name="Mol. Phylogenet. Evol.">
        <title>Genome-scale phylogeny and comparative genomics of the fungal order Sordariales.</title>
        <authorList>
            <person name="Hensen N."/>
            <person name="Bonometti L."/>
            <person name="Westerberg I."/>
            <person name="Brannstrom I.O."/>
            <person name="Guillou S."/>
            <person name="Cros-Aarteil S."/>
            <person name="Calhoun S."/>
            <person name="Haridas S."/>
            <person name="Kuo A."/>
            <person name="Mondo S."/>
            <person name="Pangilinan J."/>
            <person name="Riley R."/>
            <person name="LaButti K."/>
            <person name="Andreopoulos B."/>
            <person name="Lipzen A."/>
            <person name="Chen C."/>
            <person name="Yan M."/>
            <person name="Daum C."/>
            <person name="Ng V."/>
            <person name="Clum A."/>
            <person name="Steindorff A."/>
            <person name="Ohm R.A."/>
            <person name="Martin F."/>
            <person name="Silar P."/>
            <person name="Natvig D.O."/>
            <person name="Lalanne C."/>
            <person name="Gautier V."/>
            <person name="Ament-Velasquez S.L."/>
            <person name="Kruys A."/>
            <person name="Hutchinson M.I."/>
            <person name="Powell A.J."/>
            <person name="Barry K."/>
            <person name="Miller A.N."/>
            <person name="Grigoriev I.V."/>
            <person name="Debuchy R."/>
            <person name="Gladieux P."/>
            <person name="Hiltunen Thoren M."/>
            <person name="Johannesson H."/>
        </authorList>
    </citation>
    <scope>NUCLEOTIDE SEQUENCE</scope>
    <source>
        <strain evidence="3">CBS 757.83</strain>
    </source>
</reference>
<dbReference type="EMBL" id="MU863745">
    <property type="protein sequence ID" value="KAK4096039.1"/>
    <property type="molecule type" value="Genomic_DNA"/>
</dbReference>
<evidence type="ECO:0000313" key="3">
    <source>
        <dbReference type="EMBL" id="KAK4096039.1"/>
    </source>
</evidence>
<evidence type="ECO:0000256" key="1">
    <source>
        <dbReference type="SAM" id="MobiDB-lite"/>
    </source>
</evidence>
<dbReference type="Proteomes" id="UP001305647">
    <property type="component" value="Unassembled WGS sequence"/>
</dbReference>
<keyword evidence="4" id="KW-1185">Reference proteome</keyword>
<name>A0AAN6PQD4_9PEZI</name>
<dbReference type="PROSITE" id="PS51186">
    <property type="entry name" value="GNAT"/>
    <property type="match status" value="1"/>
</dbReference>
<dbReference type="CDD" id="cd04301">
    <property type="entry name" value="NAT_SF"/>
    <property type="match status" value="1"/>
</dbReference>
<comment type="caution">
    <text evidence="3">The sequence shown here is derived from an EMBL/GenBank/DDBJ whole genome shotgun (WGS) entry which is preliminary data.</text>
</comment>
<reference evidence="3" key="2">
    <citation type="submission" date="2023-05" db="EMBL/GenBank/DDBJ databases">
        <authorList>
            <consortium name="Lawrence Berkeley National Laboratory"/>
            <person name="Steindorff A."/>
            <person name="Hensen N."/>
            <person name="Bonometti L."/>
            <person name="Westerberg I."/>
            <person name="Brannstrom I.O."/>
            <person name="Guillou S."/>
            <person name="Cros-Aarteil S."/>
            <person name="Calhoun S."/>
            <person name="Haridas S."/>
            <person name="Kuo A."/>
            <person name="Mondo S."/>
            <person name="Pangilinan J."/>
            <person name="Riley R."/>
            <person name="Labutti K."/>
            <person name="Andreopoulos B."/>
            <person name="Lipzen A."/>
            <person name="Chen C."/>
            <person name="Yanf M."/>
            <person name="Daum C."/>
            <person name="Ng V."/>
            <person name="Clum A."/>
            <person name="Ohm R."/>
            <person name="Martin F."/>
            <person name="Silar P."/>
            <person name="Natvig D."/>
            <person name="Lalanne C."/>
            <person name="Gautier V."/>
            <person name="Ament-Velasquez S.L."/>
            <person name="Kruys A."/>
            <person name="Hutchinson M.I."/>
            <person name="Powell A.J."/>
            <person name="Barry K."/>
            <person name="Miller A.N."/>
            <person name="Grigoriev I.V."/>
            <person name="Debuchy R."/>
            <person name="Gladieux P."/>
            <person name="Thoren M.H."/>
            <person name="Johannesson H."/>
        </authorList>
    </citation>
    <scope>NUCLEOTIDE SEQUENCE</scope>
    <source>
        <strain evidence="3">CBS 757.83</strain>
    </source>
</reference>
<dbReference type="InterPro" id="IPR000182">
    <property type="entry name" value="GNAT_dom"/>
</dbReference>
<gene>
    <name evidence="3" type="ORF">N658DRAFT_65559</name>
</gene>
<proteinExistence type="predicted"/>
<evidence type="ECO:0000313" key="4">
    <source>
        <dbReference type="Proteomes" id="UP001305647"/>
    </source>
</evidence>
<sequence length="129" mass="14501">MTCFEKRQMTGKETTLNEPGVSPDTRSGQDLNVSTALKNERHRAVGHLHNVCRTTIMSISPEYQRQGLGSILMQHICENMDRHDRYGYVLSSPAGVRLYSKFGFEAVGQVDTPHGPTTSMMRSRQARAF</sequence>
<dbReference type="InterPro" id="IPR052523">
    <property type="entry name" value="Trichothecene_AcTrans"/>
</dbReference>
<dbReference type="Pfam" id="PF13508">
    <property type="entry name" value="Acetyltransf_7"/>
    <property type="match status" value="1"/>
</dbReference>